<comment type="caution">
    <text evidence="2">The sequence shown here is derived from an EMBL/GenBank/DDBJ whole genome shotgun (WGS) entry which is preliminary data.</text>
</comment>
<keyword evidence="3" id="KW-1185">Reference proteome</keyword>
<protein>
    <recommendedName>
        <fullName evidence="4">Peptidase metallopeptidase domain-containing protein</fullName>
    </recommendedName>
</protein>
<dbReference type="eggNOG" id="ENOG502S9RS">
    <property type="taxonomic scope" value="Eukaryota"/>
</dbReference>
<organism evidence="2 3">
    <name type="scientific">Dactylellina haptotyla (strain CBS 200.50)</name>
    <name type="common">Nematode-trapping fungus</name>
    <name type="synonym">Monacrosporium haptotylum</name>
    <dbReference type="NCBI Taxonomy" id="1284197"/>
    <lineage>
        <taxon>Eukaryota</taxon>
        <taxon>Fungi</taxon>
        <taxon>Dikarya</taxon>
        <taxon>Ascomycota</taxon>
        <taxon>Pezizomycotina</taxon>
        <taxon>Orbiliomycetes</taxon>
        <taxon>Orbiliales</taxon>
        <taxon>Orbiliaceae</taxon>
        <taxon>Dactylellina</taxon>
    </lineage>
</organism>
<reference evidence="3" key="2">
    <citation type="submission" date="2013-04" db="EMBL/GenBank/DDBJ databases">
        <title>Genomic mechanisms accounting for the adaptation to parasitism in nematode-trapping fungi.</title>
        <authorList>
            <person name="Ahren D.G."/>
        </authorList>
    </citation>
    <scope>NUCLEOTIDE SEQUENCE [LARGE SCALE GENOMIC DNA]</scope>
    <source>
        <strain evidence="3">CBS 200.50</strain>
    </source>
</reference>
<evidence type="ECO:0008006" key="4">
    <source>
        <dbReference type="Google" id="ProtNLM"/>
    </source>
</evidence>
<dbReference type="HOGENOM" id="CLU_391286_0_0_1"/>
<feature type="compositionally biased region" description="Basic and acidic residues" evidence="1">
    <location>
        <begin position="16"/>
        <end position="35"/>
    </location>
</feature>
<evidence type="ECO:0000313" key="2">
    <source>
        <dbReference type="EMBL" id="EPS38854.1"/>
    </source>
</evidence>
<dbReference type="STRING" id="1284197.S8A7S4"/>
<dbReference type="GO" id="GO:0008237">
    <property type="term" value="F:metallopeptidase activity"/>
    <property type="evidence" value="ECO:0007669"/>
    <property type="project" value="InterPro"/>
</dbReference>
<dbReference type="Gene3D" id="3.40.390.10">
    <property type="entry name" value="Collagenase (Catalytic Domain)"/>
    <property type="match status" value="1"/>
</dbReference>
<dbReference type="EMBL" id="AQGS01000522">
    <property type="protein sequence ID" value="EPS38854.1"/>
    <property type="molecule type" value="Genomic_DNA"/>
</dbReference>
<reference evidence="2 3" key="1">
    <citation type="journal article" date="2013" name="PLoS Genet.">
        <title>Genomic mechanisms accounting for the adaptation to parasitism in nematode-trapping fungi.</title>
        <authorList>
            <person name="Meerupati T."/>
            <person name="Andersson K.M."/>
            <person name="Friman E."/>
            <person name="Kumar D."/>
            <person name="Tunlid A."/>
            <person name="Ahren D."/>
        </authorList>
    </citation>
    <scope>NUCLEOTIDE SEQUENCE [LARGE SCALE GENOMIC DNA]</scope>
    <source>
        <strain evidence="2 3">CBS 200.50</strain>
    </source>
</reference>
<evidence type="ECO:0000313" key="3">
    <source>
        <dbReference type="Proteomes" id="UP000015100"/>
    </source>
</evidence>
<dbReference type="SUPFAM" id="SSF89372">
    <property type="entry name" value="Fucose-specific lectin"/>
    <property type="match status" value="1"/>
</dbReference>
<evidence type="ECO:0000256" key="1">
    <source>
        <dbReference type="SAM" id="MobiDB-lite"/>
    </source>
</evidence>
<dbReference type="AlphaFoldDB" id="S8A7S4"/>
<feature type="region of interest" description="Disordered" evidence="1">
    <location>
        <begin position="1"/>
        <end position="52"/>
    </location>
</feature>
<dbReference type="Proteomes" id="UP000015100">
    <property type="component" value="Unassembled WGS sequence"/>
</dbReference>
<dbReference type="SUPFAM" id="SSF55486">
    <property type="entry name" value="Metalloproteases ('zincins'), catalytic domain"/>
    <property type="match status" value="1"/>
</dbReference>
<proteinExistence type="predicted"/>
<sequence length="705" mass="80535">MASHCPPEVPIQVTVGDHDHGHSQVKSHHEGEEIKATSSHAALRTTDPETGLPWFPMKHPPPLKAAPSPHDDGLTCSMPPMQPERRSKPLPGGLGAVFAKSLKWPNGLDTNDTAKFPFKIDIKFLEGTDAQKKKVQNYAVPWLRWAPALYFTWDDAKESTHQVRIKFDTKDGSWSQVGINALGFPDQDQQTMNFGWVQSTPVATEKEIRTILHEFGHAIGLEHELGNPNVGQIIHWDKEKVYQYYWETNKWDRKEVDLQIFTVYDDPNSFSWTDMDTDSIMMYTVPKGLTTDNWYYNKLNWQLSKLDEDHMSEMYALKVKMASISVFKDHGETLLTIYQTARDSSTNVDPREDYTRVVYERSHKDGLVKPSTSNSAGWSRIPAPPNTGATLVHPVVEYHSVVDGVRDVVFLWSIDEKKQLCAANKDRKNNYYTYWSGRNHDAPLATSVAVGGMYDFDMHVFVISTDRYVWELILGGKSAQWTKWTRMPNISNAMQISVVFNNRNSDLSYKQTLDIFVLDLSGSVWLTSYDYEVRTWNKWVEWWALPSEGVYTCANPNGAQVFIIDEDATQIRMYVGKETWKDPAYLTKIPFGKFKQLAVPSVWLNQSTQIVALDANGDTWIFTDVQNLANWNGKDSAWRPLAAPKNEEGAPIFPRGKWAKRISAQQSNEAVDLQLGYRFIAVGIDDYVYTLYTRPGLAWTWTKLY</sequence>
<dbReference type="OrthoDB" id="291007at2759"/>
<gene>
    <name evidence="2" type="ORF">H072_7383</name>
</gene>
<name>S8A7S4_DACHA</name>
<dbReference type="InterPro" id="IPR024079">
    <property type="entry name" value="MetalloPept_cat_dom_sf"/>
</dbReference>
<accession>S8A7S4</accession>